<dbReference type="Proteomes" id="UP001652740">
    <property type="component" value="Unplaced"/>
</dbReference>
<evidence type="ECO:0000313" key="3">
    <source>
        <dbReference type="Proteomes" id="UP001652740"/>
    </source>
</evidence>
<feature type="chain" id="PRO_5047475290" evidence="2">
    <location>
        <begin position="25"/>
        <end position="265"/>
    </location>
</feature>
<dbReference type="GeneID" id="128200177"/>
<name>A0ABM3MB35_GALME</name>
<accession>A0ABM3MB35</accession>
<keyword evidence="2" id="KW-0732">Signal</keyword>
<dbReference type="RefSeq" id="XP_052748636.1">
    <property type="nucleotide sequence ID" value="XM_052892676.1"/>
</dbReference>
<evidence type="ECO:0000313" key="4">
    <source>
        <dbReference type="RefSeq" id="XP_052748636.1"/>
    </source>
</evidence>
<proteinExistence type="predicted"/>
<organism evidence="3 4">
    <name type="scientific">Galleria mellonella</name>
    <name type="common">Greater wax moth</name>
    <dbReference type="NCBI Taxonomy" id="7137"/>
    <lineage>
        <taxon>Eukaryota</taxon>
        <taxon>Metazoa</taxon>
        <taxon>Ecdysozoa</taxon>
        <taxon>Arthropoda</taxon>
        <taxon>Hexapoda</taxon>
        <taxon>Insecta</taxon>
        <taxon>Pterygota</taxon>
        <taxon>Neoptera</taxon>
        <taxon>Endopterygota</taxon>
        <taxon>Lepidoptera</taxon>
        <taxon>Glossata</taxon>
        <taxon>Ditrysia</taxon>
        <taxon>Pyraloidea</taxon>
        <taxon>Pyralidae</taxon>
        <taxon>Galleriinae</taxon>
        <taxon>Galleria</taxon>
    </lineage>
</organism>
<evidence type="ECO:0000256" key="2">
    <source>
        <dbReference type="SAM" id="SignalP"/>
    </source>
</evidence>
<protein>
    <submittedName>
        <fullName evidence="4">Uncharacterized protein LOC128200177 isoform X1</fullName>
    </submittedName>
</protein>
<sequence>MEEVSKYSLFKIMMVLLLAMPLYTAPVNPARCPTNKIAPHRRVPSLGNNRARTFGGAFVELFTPDVLQNGSQNNLQESPQDDDDCGEIEDYDETDIGSLTSQSQRRNGRNENRYFFGLFNNIPQQQGPPTKSTRVTQPPYTTYRPQNHRPQNSYPPTRPPYWSGGHFGNNVYRPPQHLNPSDNVKPVHEYSDTQVNYWPGIVGGIVSNIFPASPARPTVGSDLKITTPRSLVTSPHYFSQSTRRPRHREVNNDNSVLRSFVHLFF</sequence>
<gene>
    <name evidence="4" type="primary">LOC128200177</name>
</gene>
<reference evidence="4" key="1">
    <citation type="submission" date="2025-08" db="UniProtKB">
        <authorList>
            <consortium name="RefSeq"/>
        </authorList>
    </citation>
    <scope>IDENTIFICATION</scope>
    <source>
        <tissue evidence="4">Whole larvae</tissue>
    </source>
</reference>
<feature type="signal peptide" evidence="2">
    <location>
        <begin position="1"/>
        <end position="24"/>
    </location>
</feature>
<feature type="compositionally biased region" description="Polar residues" evidence="1">
    <location>
        <begin position="69"/>
        <end position="78"/>
    </location>
</feature>
<feature type="compositionally biased region" description="Acidic residues" evidence="1">
    <location>
        <begin position="79"/>
        <end position="95"/>
    </location>
</feature>
<keyword evidence="3" id="KW-1185">Reference proteome</keyword>
<evidence type="ECO:0000256" key="1">
    <source>
        <dbReference type="SAM" id="MobiDB-lite"/>
    </source>
</evidence>
<feature type="region of interest" description="Disordered" evidence="1">
    <location>
        <begin position="69"/>
        <end position="108"/>
    </location>
</feature>